<accession>A0A369JXD7</accession>
<evidence type="ECO:0000313" key="2">
    <source>
        <dbReference type="Proteomes" id="UP000076154"/>
    </source>
</evidence>
<proteinExistence type="predicted"/>
<comment type="caution">
    <text evidence="1">The sequence shown here is derived from an EMBL/GenBank/DDBJ whole genome shotgun (WGS) entry which is preliminary data.</text>
</comment>
<name>A0A369JXD7_HYPMA</name>
<keyword evidence="2" id="KW-1185">Reference proteome</keyword>
<dbReference type="InParanoid" id="A0A369JXD7"/>
<dbReference type="AlphaFoldDB" id="A0A369JXD7"/>
<sequence>MLAVRNMVVSLDISTPIVFSLSTVHRIDKLAAHTARQPSPLLLHIHAASLVRVIAASDVCLK</sequence>
<gene>
    <name evidence="1" type="ORF">Hypma_008363</name>
</gene>
<dbReference type="Proteomes" id="UP000076154">
    <property type="component" value="Unassembled WGS sequence"/>
</dbReference>
<reference evidence="1" key="1">
    <citation type="submission" date="2018-04" db="EMBL/GenBank/DDBJ databases">
        <title>Whole genome sequencing of Hypsizygus marmoreus.</title>
        <authorList>
            <person name="Choi I.-G."/>
            <person name="Min B."/>
            <person name="Kim J.-G."/>
            <person name="Kim S."/>
            <person name="Oh Y.-L."/>
            <person name="Kong W.-S."/>
            <person name="Park H."/>
            <person name="Jeong J."/>
            <person name="Song E.-S."/>
        </authorList>
    </citation>
    <scope>NUCLEOTIDE SEQUENCE [LARGE SCALE GENOMIC DNA]</scope>
    <source>
        <strain evidence="1">51987-8</strain>
    </source>
</reference>
<protein>
    <submittedName>
        <fullName evidence="1">Uncharacterized protein</fullName>
    </submittedName>
</protein>
<evidence type="ECO:0000313" key="1">
    <source>
        <dbReference type="EMBL" id="RDB24313.1"/>
    </source>
</evidence>
<dbReference type="EMBL" id="LUEZ02000044">
    <property type="protein sequence ID" value="RDB24313.1"/>
    <property type="molecule type" value="Genomic_DNA"/>
</dbReference>
<organism evidence="1 2">
    <name type="scientific">Hypsizygus marmoreus</name>
    <name type="common">White beech mushroom</name>
    <name type="synonym">Agaricus marmoreus</name>
    <dbReference type="NCBI Taxonomy" id="39966"/>
    <lineage>
        <taxon>Eukaryota</taxon>
        <taxon>Fungi</taxon>
        <taxon>Dikarya</taxon>
        <taxon>Basidiomycota</taxon>
        <taxon>Agaricomycotina</taxon>
        <taxon>Agaricomycetes</taxon>
        <taxon>Agaricomycetidae</taxon>
        <taxon>Agaricales</taxon>
        <taxon>Tricholomatineae</taxon>
        <taxon>Lyophyllaceae</taxon>
        <taxon>Hypsizygus</taxon>
    </lineage>
</organism>